<dbReference type="GO" id="GO:0003677">
    <property type="term" value="F:DNA binding"/>
    <property type="evidence" value="ECO:0007669"/>
    <property type="project" value="UniProtKB-KW"/>
</dbReference>
<dbReference type="GO" id="GO:0043138">
    <property type="term" value="F:3'-5' DNA helicase activity"/>
    <property type="evidence" value="ECO:0007669"/>
    <property type="project" value="UniProtKB-EC"/>
</dbReference>
<proteinExistence type="inferred from homology"/>
<dbReference type="PANTHER" id="PTHR13710:SF105">
    <property type="entry name" value="ATP-DEPENDENT DNA HELICASE Q1"/>
    <property type="match status" value="1"/>
</dbReference>
<sequence length="129" mass="14911">YHAGMTPNKREQIQDAWESSKINVVAATIAFGMGVHRNSVDFVIHINIPKSVESFYQVLSMRKQNHCSSQSFFRKVEGLAEMADQLNPGFTSPWTMLNSNGTLYRKLTERRSTRYKFQEISMRQCSSIW</sequence>
<dbReference type="InterPro" id="IPR027417">
    <property type="entry name" value="P-loop_NTPase"/>
</dbReference>
<feature type="domain" description="Helicase C-terminal" evidence="6">
    <location>
        <begin position="1"/>
        <end position="128"/>
    </location>
</feature>
<dbReference type="InterPro" id="IPR001650">
    <property type="entry name" value="Helicase_C-like"/>
</dbReference>
<reference evidence="7" key="1">
    <citation type="submission" date="2015-04" db="EMBL/GenBank/DDBJ databases">
        <title>The genome sequence of the plant pathogenic Rhizarian Plasmodiophora brassicae reveals insights in its biotrophic life cycle and the origin of chitin synthesis.</title>
        <authorList>
            <person name="Schwelm A."/>
            <person name="Fogelqvist J."/>
            <person name="Knaust A."/>
            <person name="Julke S."/>
            <person name="Lilja T."/>
            <person name="Dhandapani V."/>
            <person name="Bonilla-Rosso G."/>
            <person name="Karlsson M."/>
            <person name="Shevchenko A."/>
            <person name="Choi S.R."/>
            <person name="Kim H.G."/>
            <person name="Park J.Y."/>
            <person name="Lim Y.P."/>
            <person name="Ludwig-Muller J."/>
            <person name="Dixelius C."/>
        </authorList>
    </citation>
    <scope>NUCLEOTIDE SEQUENCE</scope>
    <source>
        <tissue evidence="7">Potato root galls</tissue>
    </source>
</reference>
<evidence type="ECO:0000256" key="5">
    <source>
        <dbReference type="ARBA" id="ARBA00034808"/>
    </source>
</evidence>
<evidence type="ECO:0000259" key="6">
    <source>
        <dbReference type="PROSITE" id="PS51194"/>
    </source>
</evidence>
<evidence type="ECO:0000256" key="2">
    <source>
        <dbReference type="ARBA" id="ARBA00023125"/>
    </source>
</evidence>
<dbReference type="GO" id="GO:0006281">
    <property type="term" value="P:DNA repair"/>
    <property type="evidence" value="ECO:0007669"/>
    <property type="project" value="TreeGrafter"/>
</dbReference>
<dbReference type="PROSITE" id="PS51194">
    <property type="entry name" value="HELICASE_CTER"/>
    <property type="match status" value="1"/>
</dbReference>
<evidence type="ECO:0000256" key="1">
    <source>
        <dbReference type="ARBA" id="ARBA00005446"/>
    </source>
</evidence>
<dbReference type="EC" id="5.6.2.4" evidence="5"/>
<dbReference type="GO" id="GO:0005737">
    <property type="term" value="C:cytoplasm"/>
    <property type="evidence" value="ECO:0007669"/>
    <property type="project" value="TreeGrafter"/>
</dbReference>
<dbReference type="SUPFAM" id="SSF52540">
    <property type="entry name" value="P-loop containing nucleoside triphosphate hydrolases"/>
    <property type="match status" value="1"/>
</dbReference>
<keyword evidence="3" id="KW-0413">Isomerase</keyword>
<evidence type="ECO:0000313" key="7">
    <source>
        <dbReference type="EMBL" id="CRZ11743.1"/>
    </source>
</evidence>
<dbReference type="PANTHER" id="PTHR13710">
    <property type="entry name" value="DNA HELICASE RECQ FAMILY MEMBER"/>
    <property type="match status" value="1"/>
</dbReference>
<dbReference type="GO" id="GO:0005694">
    <property type="term" value="C:chromosome"/>
    <property type="evidence" value="ECO:0007669"/>
    <property type="project" value="TreeGrafter"/>
</dbReference>
<dbReference type="AlphaFoldDB" id="A0A0H5RCI8"/>
<feature type="non-terminal residue" evidence="7">
    <location>
        <position position="1"/>
    </location>
</feature>
<organism evidence="7">
    <name type="scientific">Spongospora subterranea</name>
    <dbReference type="NCBI Taxonomy" id="70186"/>
    <lineage>
        <taxon>Eukaryota</taxon>
        <taxon>Sar</taxon>
        <taxon>Rhizaria</taxon>
        <taxon>Endomyxa</taxon>
        <taxon>Phytomyxea</taxon>
        <taxon>Plasmodiophorida</taxon>
        <taxon>Plasmodiophoridae</taxon>
        <taxon>Spongospora</taxon>
    </lineage>
</organism>
<dbReference type="GO" id="GO:0006310">
    <property type="term" value="P:DNA recombination"/>
    <property type="evidence" value="ECO:0007669"/>
    <property type="project" value="TreeGrafter"/>
</dbReference>
<keyword evidence="2" id="KW-0238">DNA-binding</keyword>
<comment type="similarity">
    <text evidence="1">Belongs to the helicase family. RecQ subfamily.</text>
</comment>
<dbReference type="Pfam" id="PF00271">
    <property type="entry name" value="Helicase_C"/>
    <property type="match status" value="1"/>
</dbReference>
<evidence type="ECO:0000256" key="4">
    <source>
        <dbReference type="ARBA" id="ARBA00034617"/>
    </source>
</evidence>
<dbReference type="GO" id="GO:0009378">
    <property type="term" value="F:four-way junction helicase activity"/>
    <property type="evidence" value="ECO:0007669"/>
    <property type="project" value="TreeGrafter"/>
</dbReference>
<name>A0A0H5RCI8_9EUKA</name>
<accession>A0A0H5RCI8</accession>
<dbReference type="EMBL" id="HACM01011301">
    <property type="protein sequence ID" value="CRZ11743.1"/>
    <property type="molecule type" value="Transcribed_RNA"/>
</dbReference>
<dbReference type="Gene3D" id="3.40.50.300">
    <property type="entry name" value="P-loop containing nucleotide triphosphate hydrolases"/>
    <property type="match status" value="1"/>
</dbReference>
<evidence type="ECO:0000256" key="3">
    <source>
        <dbReference type="ARBA" id="ARBA00023235"/>
    </source>
</evidence>
<comment type="catalytic activity">
    <reaction evidence="4">
        <text>Couples ATP hydrolysis with the unwinding of duplex DNA by translocating in the 3'-5' direction.</text>
        <dbReference type="EC" id="5.6.2.4"/>
    </reaction>
</comment>
<protein>
    <recommendedName>
        <fullName evidence="5">DNA 3'-5' helicase</fullName>
        <ecNumber evidence="5">5.6.2.4</ecNumber>
    </recommendedName>
</protein>